<protein>
    <recommendedName>
        <fullName evidence="4">Bifunctional protein PyrR</fullName>
    </recommendedName>
    <domain>
        <recommendedName>
            <fullName evidence="4">Pyrimidine operon regulatory protein</fullName>
        </recommendedName>
    </domain>
    <domain>
        <recommendedName>
            <fullName evidence="4">Uracil phosphoribosyltransferase</fullName>
            <shortName evidence="4">UPRTase</shortName>
            <ecNumber evidence="4">2.4.2.9</ecNumber>
        </recommendedName>
    </domain>
</protein>
<dbReference type="InterPro" id="IPR029057">
    <property type="entry name" value="PRTase-like"/>
</dbReference>
<dbReference type="EMBL" id="VRYY01000309">
    <property type="protein sequence ID" value="MBG3877514.1"/>
    <property type="molecule type" value="Genomic_DNA"/>
</dbReference>
<evidence type="ECO:0000256" key="4">
    <source>
        <dbReference type="HAMAP-Rule" id="MF_01219"/>
    </source>
</evidence>
<dbReference type="InterPro" id="IPR023050">
    <property type="entry name" value="PyrR"/>
</dbReference>
<accession>A0ABS0J558</accession>
<gene>
    <name evidence="4 6" type="primary">pyrR</name>
    <name evidence="6" type="ORF">FVW20_10905</name>
</gene>
<feature type="domain" description="Phosphoribosyltransferase" evidence="5">
    <location>
        <begin position="4"/>
        <end position="152"/>
    </location>
</feature>
<dbReference type="PANTHER" id="PTHR11608:SF0">
    <property type="entry name" value="BIFUNCTIONAL PROTEIN PYRR"/>
    <property type="match status" value="1"/>
</dbReference>
<evidence type="ECO:0000313" key="6">
    <source>
        <dbReference type="EMBL" id="MBG3877514.1"/>
    </source>
</evidence>
<name>A0ABS0J558_9BACT</name>
<comment type="catalytic activity">
    <reaction evidence="4">
        <text>UMP + diphosphate = 5-phospho-alpha-D-ribose 1-diphosphate + uracil</text>
        <dbReference type="Rhea" id="RHEA:13017"/>
        <dbReference type="ChEBI" id="CHEBI:17568"/>
        <dbReference type="ChEBI" id="CHEBI:33019"/>
        <dbReference type="ChEBI" id="CHEBI:57865"/>
        <dbReference type="ChEBI" id="CHEBI:58017"/>
        <dbReference type="EC" id="2.4.2.9"/>
    </reaction>
</comment>
<feature type="short sequence motif" description="PRPP-binding" evidence="4">
    <location>
        <begin position="98"/>
        <end position="110"/>
    </location>
</feature>
<evidence type="ECO:0000256" key="2">
    <source>
        <dbReference type="ARBA" id="ARBA00023015"/>
    </source>
</evidence>
<dbReference type="Gene3D" id="3.40.50.2020">
    <property type="match status" value="1"/>
</dbReference>
<dbReference type="Pfam" id="PF00156">
    <property type="entry name" value="Pribosyltran"/>
    <property type="match status" value="1"/>
</dbReference>
<dbReference type="EC" id="2.4.2.9" evidence="4"/>
<evidence type="ECO:0000256" key="3">
    <source>
        <dbReference type="ARBA" id="ARBA00023163"/>
    </source>
</evidence>
<keyword evidence="3 4" id="KW-0804">Transcription</keyword>
<dbReference type="Proteomes" id="UP001194469">
    <property type="component" value="Unassembled WGS sequence"/>
</dbReference>
<dbReference type="HAMAP" id="MF_01219">
    <property type="entry name" value="PyrR"/>
    <property type="match status" value="1"/>
</dbReference>
<dbReference type="InterPro" id="IPR000836">
    <property type="entry name" value="PRTase_dom"/>
</dbReference>
<comment type="function">
    <text evidence="4">Regulates the transcription of the pyrimidine nucleotide (pyr) operon in response to exogenous pyrimidines.</text>
</comment>
<evidence type="ECO:0000256" key="1">
    <source>
        <dbReference type="ARBA" id="ARBA00005565"/>
    </source>
</evidence>
<evidence type="ECO:0000313" key="7">
    <source>
        <dbReference type="Proteomes" id="UP001194469"/>
    </source>
</evidence>
<keyword evidence="4 6" id="KW-0328">Glycosyltransferase</keyword>
<keyword evidence="2 4" id="KW-0805">Transcription regulation</keyword>
<dbReference type="PANTHER" id="PTHR11608">
    <property type="entry name" value="BIFUNCTIONAL PROTEIN PYRR"/>
    <property type="match status" value="1"/>
</dbReference>
<evidence type="ECO:0000259" key="5">
    <source>
        <dbReference type="Pfam" id="PF00156"/>
    </source>
</evidence>
<dbReference type="NCBIfam" id="NF003545">
    <property type="entry name" value="PRK05205.1-1"/>
    <property type="match status" value="1"/>
</dbReference>
<dbReference type="GO" id="GO:0004845">
    <property type="term" value="F:uracil phosphoribosyltransferase activity"/>
    <property type="evidence" value="ECO:0007669"/>
    <property type="project" value="UniProtKB-EC"/>
</dbReference>
<dbReference type="InterPro" id="IPR050137">
    <property type="entry name" value="PyrR_bifunctional"/>
</dbReference>
<dbReference type="NCBIfam" id="NF003549">
    <property type="entry name" value="PRK05205.1-5"/>
    <property type="match status" value="1"/>
</dbReference>
<proteinExistence type="inferred from homology"/>
<comment type="caution">
    <text evidence="6">The sequence shown here is derived from an EMBL/GenBank/DDBJ whole genome shotgun (WGS) entry which is preliminary data.</text>
</comment>
<dbReference type="CDD" id="cd06223">
    <property type="entry name" value="PRTases_typeI"/>
    <property type="match status" value="1"/>
</dbReference>
<keyword evidence="7" id="KW-1185">Reference proteome</keyword>
<keyword evidence="4 6" id="KW-0808">Transferase</keyword>
<organism evidence="6 7">
    <name type="scientific">Nitratidesulfovibrio oxamicus</name>
    <dbReference type="NCBI Taxonomy" id="32016"/>
    <lineage>
        <taxon>Bacteria</taxon>
        <taxon>Pseudomonadati</taxon>
        <taxon>Thermodesulfobacteriota</taxon>
        <taxon>Desulfovibrionia</taxon>
        <taxon>Desulfovibrionales</taxon>
        <taxon>Desulfovibrionaceae</taxon>
        <taxon>Nitratidesulfovibrio</taxon>
    </lineage>
</organism>
<comment type="function">
    <text evidence="4">Also displays a weak uracil phosphoribosyltransferase activity which is not physiologically significant.</text>
</comment>
<comment type="similarity">
    <text evidence="1 4">Belongs to the purine/pyrimidine phosphoribosyltransferase family. PyrR subfamily.</text>
</comment>
<dbReference type="RefSeq" id="WP_196609575.1">
    <property type="nucleotide sequence ID" value="NZ_VRYY01000309.1"/>
</dbReference>
<reference evidence="6 7" key="1">
    <citation type="submission" date="2019-08" db="EMBL/GenBank/DDBJ databases">
        <authorList>
            <person name="Luo N."/>
        </authorList>
    </citation>
    <scope>NUCLEOTIDE SEQUENCE [LARGE SCALE GENOMIC DNA]</scope>
    <source>
        <strain evidence="6 7">NCIMB 9442</strain>
    </source>
</reference>
<dbReference type="SUPFAM" id="SSF53271">
    <property type="entry name" value="PRTase-like"/>
    <property type="match status" value="1"/>
</dbReference>
<sequence>MEQTILLTEEEMRRALERLAYQVLERHGDCAGLVLVGIQRRGVDIAVRLGRVIAERLGCALPSGALDINLYRDDWTTLSAKPAIGPSDIPVDLDGRDVLLVDDVLFTGRTIRAALEALLDYGRPRRVELLVLVDRGHRELPIHADYVGRTVNTGRNEQVDVLLRERDGRDEVLLSSH</sequence>